<comment type="caution">
    <text evidence="1">The sequence shown here is derived from an EMBL/GenBank/DDBJ whole genome shotgun (WGS) entry which is preliminary data.</text>
</comment>
<evidence type="ECO:0000313" key="1">
    <source>
        <dbReference type="EMBL" id="KKM93170.1"/>
    </source>
</evidence>
<dbReference type="AlphaFoldDB" id="A0A0F9NWB3"/>
<proteinExistence type="predicted"/>
<feature type="non-terminal residue" evidence="1">
    <location>
        <position position="1"/>
    </location>
</feature>
<evidence type="ECO:0008006" key="2">
    <source>
        <dbReference type="Google" id="ProtNLM"/>
    </source>
</evidence>
<dbReference type="SUPFAM" id="SSF51182">
    <property type="entry name" value="RmlC-like cupins"/>
    <property type="match status" value="1"/>
</dbReference>
<dbReference type="Gene3D" id="2.60.120.10">
    <property type="entry name" value="Jelly Rolls"/>
    <property type="match status" value="1"/>
</dbReference>
<dbReference type="InterPro" id="IPR036291">
    <property type="entry name" value="NAD(P)-bd_dom_sf"/>
</dbReference>
<dbReference type="GO" id="GO:0008830">
    <property type="term" value="F:dTDP-4-dehydrorhamnose 3,5-epimerase activity"/>
    <property type="evidence" value="ECO:0007669"/>
    <property type="project" value="InterPro"/>
</dbReference>
<protein>
    <recommendedName>
        <fullName evidence="2">Sugar 3,4-ketoisomerase QdtA cupin domain-containing protein</fullName>
    </recommendedName>
</protein>
<dbReference type="SUPFAM" id="SSF51735">
    <property type="entry name" value="NAD(P)-binding Rossmann-fold domains"/>
    <property type="match status" value="1"/>
</dbReference>
<dbReference type="Pfam" id="PF00908">
    <property type="entry name" value="dTDP_sugar_isom"/>
    <property type="match status" value="1"/>
</dbReference>
<dbReference type="InterPro" id="IPR014710">
    <property type="entry name" value="RmlC-like_jellyroll"/>
</dbReference>
<dbReference type="EMBL" id="LAZR01006303">
    <property type="protein sequence ID" value="KKM93170.1"/>
    <property type="molecule type" value="Genomic_DNA"/>
</dbReference>
<gene>
    <name evidence="1" type="ORF">LCGC14_1211180</name>
</gene>
<organism evidence="1">
    <name type="scientific">marine sediment metagenome</name>
    <dbReference type="NCBI Taxonomy" id="412755"/>
    <lineage>
        <taxon>unclassified sequences</taxon>
        <taxon>metagenomes</taxon>
        <taxon>ecological metagenomes</taxon>
    </lineage>
</organism>
<reference evidence="1" key="1">
    <citation type="journal article" date="2015" name="Nature">
        <title>Complex archaea that bridge the gap between prokaryotes and eukaryotes.</title>
        <authorList>
            <person name="Spang A."/>
            <person name="Saw J.H."/>
            <person name="Jorgensen S.L."/>
            <person name="Zaremba-Niedzwiedzka K."/>
            <person name="Martijn J."/>
            <person name="Lind A.E."/>
            <person name="van Eijk R."/>
            <person name="Schleper C."/>
            <person name="Guy L."/>
            <person name="Ettema T.J."/>
        </authorList>
    </citation>
    <scope>NUCLEOTIDE SEQUENCE</scope>
</reference>
<dbReference type="InterPro" id="IPR011051">
    <property type="entry name" value="RmlC_Cupin_sf"/>
</dbReference>
<sequence length="250" mass="28727">HAIKNNLHGIYNVSGENQSLLRLGEIVSDITDCEIEINRNIVDKRSYMVDSSKLLNTGFEFKYGIEDAIREIIKSPTVLNFHKGVYSNLKLAERVRTAQTIGRKELQLIEGGIAVDDRGSLNFANDFNFYGVKRFYQVQNFSTSTIRAFHGHMNEAKYIYVTKGSAIVAAVKLDNIKSPSKNQEIKRYILSDRHPQILFIPPKYANGFRPLEDDTRIIFFSTSSLEESKGDDYRFPADYWGKEIWEVENR</sequence>
<dbReference type="InterPro" id="IPR000888">
    <property type="entry name" value="RmlC-like"/>
</dbReference>
<name>A0A0F9NWB3_9ZZZZ</name>
<accession>A0A0F9NWB3</accession>